<dbReference type="Gene3D" id="3.40.710.10">
    <property type="entry name" value="DD-peptidase/beta-lactamase superfamily"/>
    <property type="match status" value="1"/>
</dbReference>
<dbReference type="Pfam" id="PF00144">
    <property type="entry name" value="Beta-lactamase"/>
    <property type="match status" value="1"/>
</dbReference>
<dbReference type="SUPFAM" id="SSF56601">
    <property type="entry name" value="beta-lactamase/transpeptidase-like"/>
    <property type="match status" value="1"/>
</dbReference>
<protein>
    <submittedName>
        <fullName evidence="3">Class C beta-lactamase-related serine hydrolase</fullName>
    </submittedName>
</protein>
<dbReference type="Proteomes" id="UP000266385">
    <property type="component" value="Unassembled WGS sequence"/>
</dbReference>
<sequence length="439" mass="48853">MMGKGYGRFRLGQKRLLASLALALATILPATAQPLVPLPPQPDGLAWPTEGWEQGELPAEIADDVRAQIDEVMTRELSDVMGETRAVVIIHRGKLVLEAYRDGFGPETKQVSWSMAKSVTSALTGRAVQLGLIEDIDVPMPSPFEADDPRSEITWRQWLTMTDGLDYLEIGATSMAENDVIQMMYGPGRFDVTQYIVDELPLIHAPGTVWNYSTAGYHLLGRALQQISGSFELGQGMKDALAEQWDAEFRERLINHSVELQYSKIYSGELLNVLLFEPLGMDAQPEFDSAGTYLGGSLVWASARDFAKFGYLYLRDGVWEGERLLPEGWVDFSRTDPDDTDANVYGAGWWITTRGADPVPPYQKRNAPPWDSFAAEGHEGQTIFVVPSRDLVIVRLGLMSNEGENWPELFKWNQSLANLFPETRFASIPDESGTETNSP</sequence>
<dbReference type="PANTHER" id="PTHR43283:SF7">
    <property type="entry name" value="BETA-LACTAMASE-RELATED DOMAIN-CONTAINING PROTEIN"/>
    <property type="match status" value="1"/>
</dbReference>
<evidence type="ECO:0000313" key="3">
    <source>
        <dbReference type="EMBL" id="RIJ30599.1"/>
    </source>
</evidence>
<dbReference type="OrthoDB" id="9814204at2"/>
<feature type="domain" description="Beta-lactamase-related" evidence="2">
    <location>
        <begin position="86"/>
        <end position="396"/>
    </location>
</feature>
<dbReference type="InterPro" id="IPR050789">
    <property type="entry name" value="Diverse_Enzym_Activities"/>
</dbReference>
<organism evidence="3 4">
    <name type="scientific">Henriciella mobilis</name>
    <dbReference type="NCBI Taxonomy" id="2305467"/>
    <lineage>
        <taxon>Bacteria</taxon>
        <taxon>Pseudomonadati</taxon>
        <taxon>Pseudomonadota</taxon>
        <taxon>Alphaproteobacteria</taxon>
        <taxon>Hyphomonadales</taxon>
        <taxon>Hyphomonadaceae</taxon>
        <taxon>Henriciella</taxon>
    </lineage>
</organism>
<feature type="signal peptide" evidence="1">
    <location>
        <begin position="1"/>
        <end position="32"/>
    </location>
</feature>
<feature type="chain" id="PRO_5017475757" evidence="1">
    <location>
        <begin position="33"/>
        <end position="439"/>
    </location>
</feature>
<keyword evidence="3" id="KW-0378">Hydrolase</keyword>
<keyword evidence="1" id="KW-0732">Signal</keyword>
<dbReference type="PANTHER" id="PTHR43283">
    <property type="entry name" value="BETA-LACTAMASE-RELATED"/>
    <property type="match status" value="1"/>
</dbReference>
<reference evidence="3 4" key="1">
    <citation type="submission" date="2018-08" db="EMBL/GenBank/DDBJ databases">
        <title>Henriciella mobilis sp. nov., isolated from seawater.</title>
        <authorList>
            <person name="Cheng H."/>
            <person name="Wu Y.-H."/>
            <person name="Xu X.-W."/>
            <person name="Guo L.-L."/>
        </authorList>
    </citation>
    <scope>NUCLEOTIDE SEQUENCE [LARGE SCALE GENOMIC DNA]</scope>
    <source>
        <strain evidence="3 4">JN25</strain>
    </source>
</reference>
<evidence type="ECO:0000313" key="4">
    <source>
        <dbReference type="Proteomes" id="UP000266385"/>
    </source>
</evidence>
<evidence type="ECO:0000259" key="2">
    <source>
        <dbReference type="Pfam" id="PF00144"/>
    </source>
</evidence>
<dbReference type="InterPro" id="IPR001466">
    <property type="entry name" value="Beta-lactam-related"/>
</dbReference>
<dbReference type="RefSeq" id="WP_119375909.1">
    <property type="nucleotide sequence ID" value="NZ_QWFX01000006.1"/>
</dbReference>
<dbReference type="GO" id="GO:0016787">
    <property type="term" value="F:hydrolase activity"/>
    <property type="evidence" value="ECO:0007669"/>
    <property type="project" value="UniProtKB-KW"/>
</dbReference>
<evidence type="ECO:0000256" key="1">
    <source>
        <dbReference type="SAM" id="SignalP"/>
    </source>
</evidence>
<accession>A0A399RLB8</accession>
<proteinExistence type="predicted"/>
<dbReference type="AlphaFoldDB" id="A0A399RLB8"/>
<dbReference type="InterPro" id="IPR012338">
    <property type="entry name" value="Beta-lactam/transpept-like"/>
</dbReference>
<comment type="caution">
    <text evidence="3">The sequence shown here is derived from an EMBL/GenBank/DDBJ whole genome shotgun (WGS) entry which is preliminary data.</text>
</comment>
<name>A0A399RLB8_9PROT</name>
<gene>
    <name evidence="3" type="ORF">D1223_08235</name>
</gene>
<dbReference type="EMBL" id="QWFX01000006">
    <property type="protein sequence ID" value="RIJ30599.1"/>
    <property type="molecule type" value="Genomic_DNA"/>
</dbReference>
<keyword evidence="4" id="KW-1185">Reference proteome</keyword>